<evidence type="ECO:0000313" key="3">
    <source>
        <dbReference type="Proteomes" id="UP001592531"/>
    </source>
</evidence>
<feature type="domain" description="Knr4/Smi1-like" evidence="1">
    <location>
        <begin position="35"/>
        <end position="160"/>
    </location>
</feature>
<accession>A0ABV6VPE2</accession>
<evidence type="ECO:0000313" key="2">
    <source>
        <dbReference type="EMBL" id="MFC1415604.1"/>
    </source>
</evidence>
<sequence length="202" mass="22019">MTSIDQDAVRESWDRIGLWLKARARWVPLRPAVDPGRLETVEVSLAVPLPVDLQEWWALADVSAGYWIPGSFAPVSLDEALETRETWLLVAEQEGPTLDANGEPEPRFLPEFMPIAMSPGGDGLIVDLRPGGSYGAVFLWDHERWGLGVPLWDSVGSMLRDVAAALETQTPVLLRHAALGGAEATCVGEVDEQGDLNWKPAG</sequence>
<dbReference type="Proteomes" id="UP001592531">
    <property type="component" value="Unassembled WGS sequence"/>
</dbReference>
<proteinExistence type="predicted"/>
<dbReference type="RefSeq" id="WP_380531620.1">
    <property type="nucleotide sequence ID" value="NZ_JBHFAB010000002.1"/>
</dbReference>
<dbReference type="EMBL" id="JBHFAB010000002">
    <property type="protein sequence ID" value="MFC1415604.1"/>
    <property type="molecule type" value="Genomic_DNA"/>
</dbReference>
<dbReference type="SUPFAM" id="SSF160631">
    <property type="entry name" value="SMI1/KNR4-like"/>
    <property type="match status" value="1"/>
</dbReference>
<protein>
    <submittedName>
        <fullName evidence="2">SMI1/KNR4 family protein</fullName>
    </submittedName>
</protein>
<dbReference type="Pfam" id="PF09346">
    <property type="entry name" value="SMI1_KNR4"/>
    <property type="match status" value="1"/>
</dbReference>
<organism evidence="2 3">
    <name type="scientific">Streptacidiphilus cavernicola</name>
    <dbReference type="NCBI Taxonomy" id="3342716"/>
    <lineage>
        <taxon>Bacteria</taxon>
        <taxon>Bacillati</taxon>
        <taxon>Actinomycetota</taxon>
        <taxon>Actinomycetes</taxon>
        <taxon>Kitasatosporales</taxon>
        <taxon>Streptomycetaceae</taxon>
        <taxon>Streptacidiphilus</taxon>
    </lineage>
</organism>
<name>A0ABV6VPE2_9ACTN</name>
<gene>
    <name evidence="2" type="ORF">ACEZDE_02955</name>
</gene>
<reference evidence="2 3" key="1">
    <citation type="submission" date="2024-09" db="EMBL/GenBank/DDBJ databases">
        <authorList>
            <person name="Lee S.D."/>
        </authorList>
    </citation>
    <scope>NUCLEOTIDE SEQUENCE [LARGE SCALE GENOMIC DNA]</scope>
    <source>
        <strain evidence="2 3">N8-3</strain>
    </source>
</reference>
<dbReference type="InterPro" id="IPR037883">
    <property type="entry name" value="Knr4/Smi1-like_sf"/>
</dbReference>
<keyword evidence="3" id="KW-1185">Reference proteome</keyword>
<evidence type="ECO:0000259" key="1">
    <source>
        <dbReference type="Pfam" id="PF09346"/>
    </source>
</evidence>
<comment type="caution">
    <text evidence="2">The sequence shown here is derived from an EMBL/GenBank/DDBJ whole genome shotgun (WGS) entry which is preliminary data.</text>
</comment>
<dbReference type="InterPro" id="IPR018958">
    <property type="entry name" value="Knr4/Smi1-like_dom"/>
</dbReference>